<dbReference type="Pfam" id="PF07727">
    <property type="entry name" value="RVT_2"/>
    <property type="match status" value="1"/>
</dbReference>
<feature type="domain" description="Reverse transcriptase Ty1/copia-type" evidence="2">
    <location>
        <begin position="439"/>
        <end position="638"/>
    </location>
</feature>
<evidence type="ECO:0000259" key="3">
    <source>
        <dbReference type="Pfam" id="PF14244"/>
    </source>
</evidence>
<protein>
    <recommendedName>
        <fullName evidence="6">Reverse transcriptase Ty1/copia-type domain-containing protein</fullName>
    </recommendedName>
</protein>
<dbReference type="AlphaFoldDB" id="A0A803QSN1"/>
<dbReference type="InterPro" id="IPR029472">
    <property type="entry name" value="Copia-like_N"/>
</dbReference>
<evidence type="ECO:0000313" key="5">
    <source>
        <dbReference type="Proteomes" id="UP000596661"/>
    </source>
</evidence>
<feature type="region of interest" description="Disordered" evidence="1">
    <location>
        <begin position="1"/>
        <end position="22"/>
    </location>
</feature>
<reference evidence="4" key="1">
    <citation type="submission" date="2021-03" db="UniProtKB">
        <authorList>
            <consortium name="EnsemblPlants"/>
        </authorList>
    </citation>
    <scope>IDENTIFICATION</scope>
</reference>
<dbReference type="CDD" id="cd09272">
    <property type="entry name" value="RNase_HI_RT_Ty1"/>
    <property type="match status" value="1"/>
</dbReference>
<evidence type="ECO:0000256" key="1">
    <source>
        <dbReference type="SAM" id="MobiDB-lite"/>
    </source>
</evidence>
<feature type="compositionally biased region" description="Polar residues" evidence="1">
    <location>
        <begin position="8"/>
        <end position="22"/>
    </location>
</feature>
<sequence>MARGGGAQTRNASSCDNDSGNNNRFSALDQATRYDDPRSPYYLSHIDHPSAMLVAKVLTGSENYGSWKRSMMVALAARNKMKFVDGRLPKPDEEDEDHESWCRFNNFIISWILKVINAPRVFEAKRAMNLLNQESSSVTSYFTKLKTLWDLIQEHRPPPVCTCGAMKVIQQYQEEDKVLEFLVGLNESYSLARSQVLMQEPFQESIRLMPQSFKKKVKEALLIFKLNPRNRVQRLLSRTTQGKPAANMSETHNDSNEGGPRVNQDPLAGSSQDLFFGVPKPDPPPNTPATQVCDPVDATHQNSSSPTVVTDVTAALDAENISPSISAPVPSSSRPIGQIKRPFYLQDYHCFLTNKSSYVNSYHNFNTTVHCLSHVLDYSRLSPTFKAFICSISSHYEPQYYHEVAGTAEWDNAMDIEIEALERNGTWIVVSLATHQHAIGCIDYSDTFAPVTKLVTVKLILALATVFGWHLHQLDVNNAFLHGDLHEDVYMTLPQGYSPKGELPTKTVCKLKKCLYGLKPASREWFEKFSNALEEKGFTHSATDHSFFIKHSQVGFIALLVYVDDVIIASNNLKELEALKIRLDSKFKLKDMGKLKYFFGLEVARSEQGIFVSQRPYALQILEDLEYLRCKPMSTPMEANLKLCQDAKDDTLADATLYRKIIGQGIFFSAQSKIELEAYTDSDWAACPDTKRSTTGFCMFLGKSLISWKTMKQHTISKSSAEAEYRAMANTTSEIIWLLSLFKELKIDHKGPVLMHFDNKAAQYITTNPVFHERTNHIEIDCHLDREKVQQGIIKTAHISTKEQIADLLTKALLPEQFKSVKDKMGLINIYSPS</sequence>
<organism evidence="4 5">
    <name type="scientific">Cannabis sativa</name>
    <name type="common">Hemp</name>
    <name type="synonym">Marijuana</name>
    <dbReference type="NCBI Taxonomy" id="3483"/>
    <lineage>
        <taxon>Eukaryota</taxon>
        <taxon>Viridiplantae</taxon>
        <taxon>Streptophyta</taxon>
        <taxon>Embryophyta</taxon>
        <taxon>Tracheophyta</taxon>
        <taxon>Spermatophyta</taxon>
        <taxon>Magnoliopsida</taxon>
        <taxon>eudicotyledons</taxon>
        <taxon>Gunneridae</taxon>
        <taxon>Pentapetalae</taxon>
        <taxon>rosids</taxon>
        <taxon>fabids</taxon>
        <taxon>Rosales</taxon>
        <taxon>Cannabaceae</taxon>
        <taxon>Cannabis</taxon>
    </lineage>
</organism>
<dbReference type="SUPFAM" id="SSF56672">
    <property type="entry name" value="DNA/RNA polymerases"/>
    <property type="match status" value="1"/>
</dbReference>
<dbReference type="PANTHER" id="PTHR11439:SF498">
    <property type="entry name" value="DNAK FAMILY PROTEIN"/>
    <property type="match status" value="1"/>
</dbReference>
<dbReference type="EnsemblPlants" id="evm.model.ctgX7.2">
    <property type="protein sequence ID" value="cds.evm.model.ctgX7.2"/>
    <property type="gene ID" value="evm.TU.ctgX7.2"/>
</dbReference>
<dbReference type="Pfam" id="PF14244">
    <property type="entry name" value="Retrotran_gag_3"/>
    <property type="match status" value="1"/>
</dbReference>
<proteinExistence type="predicted"/>
<dbReference type="InterPro" id="IPR013103">
    <property type="entry name" value="RVT_2"/>
</dbReference>
<dbReference type="Gramene" id="evm.model.ctgX7.2">
    <property type="protein sequence ID" value="cds.evm.model.ctgX7.2"/>
    <property type="gene ID" value="evm.TU.ctgX7.2"/>
</dbReference>
<dbReference type="Proteomes" id="UP000596661">
    <property type="component" value="Unassembled WGS sequence"/>
</dbReference>
<evidence type="ECO:0000313" key="4">
    <source>
        <dbReference type="EnsemblPlants" id="cds.evm.model.ctgX7.2"/>
    </source>
</evidence>
<feature type="domain" description="Retrotransposon Copia-like N-terminal" evidence="3">
    <location>
        <begin position="45"/>
        <end position="92"/>
    </location>
</feature>
<keyword evidence="5" id="KW-1185">Reference proteome</keyword>
<name>A0A803QSN1_CANSA</name>
<feature type="region of interest" description="Disordered" evidence="1">
    <location>
        <begin position="237"/>
        <end position="305"/>
    </location>
</feature>
<dbReference type="PANTHER" id="PTHR11439">
    <property type="entry name" value="GAG-POL-RELATED RETROTRANSPOSON"/>
    <property type="match status" value="1"/>
</dbReference>
<dbReference type="InterPro" id="IPR043502">
    <property type="entry name" value="DNA/RNA_pol_sf"/>
</dbReference>
<evidence type="ECO:0008006" key="6">
    <source>
        <dbReference type="Google" id="ProtNLM"/>
    </source>
</evidence>
<accession>A0A803QSN1</accession>
<evidence type="ECO:0000259" key="2">
    <source>
        <dbReference type="Pfam" id="PF07727"/>
    </source>
</evidence>